<dbReference type="STRING" id="1423815.FC27_GL001380"/>
<evidence type="ECO:0000256" key="3">
    <source>
        <dbReference type="ARBA" id="ARBA00022630"/>
    </source>
</evidence>
<keyword evidence="7" id="KW-1185">Reference proteome</keyword>
<comment type="function">
    <text evidence="1">Nitronate monooxygenase that uses molecular oxygen to catalyze the oxidative denitrification of alkyl nitronates. Acts on propionate 3-nitronate (P3N), the presumed physiological substrate. Probably functions in the detoxification of P3N, a metabolic poison produced by plants and fungi as a defense mechanism.</text>
</comment>
<dbReference type="Gene3D" id="3.20.20.70">
    <property type="entry name" value="Aldolase class I"/>
    <property type="match status" value="1"/>
</dbReference>
<name>A0A0R1SJT7_9LACO</name>
<dbReference type="CDD" id="cd04730">
    <property type="entry name" value="NPD_like"/>
    <property type="match status" value="1"/>
</dbReference>
<dbReference type="eggNOG" id="COG2070">
    <property type="taxonomic scope" value="Bacteria"/>
</dbReference>
<evidence type="ECO:0000256" key="4">
    <source>
        <dbReference type="ARBA" id="ARBA00022643"/>
    </source>
</evidence>
<dbReference type="SUPFAM" id="SSF51412">
    <property type="entry name" value="Inosine monophosphate dehydrogenase (IMPDH)"/>
    <property type="match status" value="1"/>
</dbReference>
<evidence type="ECO:0000313" key="6">
    <source>
        <dbReference type="EMBL" id="KRL67844.1"/>
    </source>
</evidence>
<keyword evidence="4" id="KW-0288">FMN</keyword>
<protein>
    <recommendedName>
        <fullName evidence="2">Probable nitronate monooxygenase</fullName>
    </recommendedName>
</protein>
<gene>
    <name evidence="6" type="ORF">FC27_GL001380</name>
</gene>
<dbReference type="Proteomes" id="UP000051647">
    <property type="component" value="Unassembled WGS sequence"/>
</dbReference>
<dbReference type="PANTHER" id="PTHR32332:SF20">
    <property type="entry name" value="2-NITROPROPANE DIOXYGENASE-LIKE PROTEIN"/>
    <property type="match status" value="1"/>
</dbReference>
<dbReference type="AlphaFoldDB" id="A0A0R1SJT7"/>
<evidence type="ECO:0000256" key="5">
    <source>
        <dbReference type="ARBA" id="ARBA00023002"/>
    </source>
</evidence>
<evidence type="ECO:0000256" key="1">
    <source>
        <dbReference type="ARBA" id="ARBA00003535"/>
    </source>
</evidence>
<organism evidence="6 7">
    <name type="scientific">Companilactobacillus versmoldensis DSM 14857 = KCTC 3814</name>
    <dbReference type="NCBI Taxonomy" id="1423815"/>
    <lineage>
        <taxon>Bacteria</taxon>
        <taxon>Bacillati</taxon>
        <taxon>Bacillota</taxon>
        <taxon>Bacilli</taxon>
        <taxon>Lactobacillales</taxon>
        <taxon>Lactobacillaceae</taxon>
        <taxon>Companilactobacillus</taxon>
    </lineage>
</organism>
<dbReference type="PATRIC" id="fig|1423815.3.peg.1414"/>
<dbReference type="OrthoDB" id="9778912at2"/>
<dbReference type="GO" id="GO:0018580">
    <property type="term" value="F:nitronate monooxygenase activity"/>
    <property type="evidence" value="ECO:0007669"/>
    <property type="project" value="InterPro"/>
</dbReference>
<reference evidence="6 7" key="1">
    <citation type="journal article" date="2015" name="Genome Announc.">
        <title>Expanding the biotechnology potential of lactobacilli through comparative genomics of 213 strains and associated genera.</title>
        <authorList>
            <person name="Sun Z."/>
            <person name="Harris H.M."/>
            <person name="McCann A."/>
            <person name="Guo C."/>
            <person name="Argimon S."/>
            <person name="Zhang W."/>
            <person name="Yang X."/>
            <person name="Jeffery I.B."/>
            <person name="Cooney J.C."/>
            <person name="Kagawa T.F."/>
            <person name="Liu W."/>
            <person name="Song Y."/>
            <person name="Salvetti E."/>
            <person name="Wrobel A."/>
            <person name="Rasinkangas P."/>
            <person name="Parkhill J."/>
            <person name="Rea M.C."/>
            <person name="O'Sullivan O."/>
            <person name="Ritari J."/>
            <person name="Douillard F.P."/>
            <person name="Paul Ross R."/>
            <person name="Yang R."/>
            <person name="Briner A.E."/>
            <person name="Felis G.E."/>
            <person name="de Vos W.M."/>
            <person name="Barrangou R."/>
            <person name="Klaenhammer T.R."/>
            <person name="Caufield P.W."/>
            <person name="Cui Y."/>
            <person name="Zhang H."/>
            <person name="O'Toole P.W."/>
        </authorList>
    </citation>
    <scope>NUCLEOTIDE SEQUENCE [LARGE SCALE GENOMIC DNA]</scope>
    <source>
        <strain evidence="6 7">DSM 14857</strain>
    </source>
</reference>
<accession>A0A0R1SJT7</accession>
<dbReference type="Pfam" id="PF03060">
    <property type="entry name" value="NMO"/>
    <property type="match status" value="2"/>
</dbReference>
<comment type="caution">
    <text evidence="6">The sequence shown here is derived from an EMBL/GenBank/DDBJ whole genome shotgun (WGS) entry which is preliminary data.</text>
</comment>
<dbReference type="RefSeq" id="WP_010623791.1">
    <property type="nucleotide sequence ID" value="NZ_AZFA01000003.1"/>
</dbReference>
<evidence type="ECO:0000313" key="7">
    <source>
        <dbReference type="Proteomes" id="UP000051647"/>
    </source>
</evidence>
<proteinExistence type="predicted"/>
<keyword evidence="5" id="KW-0560">Oxidoreductase</keyword>
<evidence type="ECO:0000256" key="2">
    <source>
        <dbReference type="ARBA" id="ARBA00013457"/>
    </source>
</evidence>
<dbReference type="InterPro" id="IPR004136">
    <property type="entry name" value="NMO"/>
</dbReference>
<dbReference type="InterPro" id="IPR013785">
    <property type="entry name" value="Aldolase_TIM"/>
</dbReference>
<keyword evidence="3" id="KW-0285">Flavoprotein</keyword>
<dbReference type="EMBL" id="AZFA01000003">
    <property type="protein sequence ID" value="KRL67844.1"/>
    <property type="molecule type" value="Genomic_DNA"/>
</dbReference>
<sequence length="297" mass="31634">MKINQLLKIKYPLIQGSMARISTHKLVSAVSNAGGLGVLTSVGMDKDGLSDQIDQVRRETDNPFGVNLMLQQDNIYQLVEVLLEKKVPVVMTGAGTPAPYFDDLHQAGIKVIPVIPNVKLAQKMQDLGVDAVVAEGMESGGHIGQLTTMTLVPQVVDSVDLPVIAAGGIFDRRSVAASFILGASGVQVGTAFLGARETPIAKNYQQLVLKAGDTDTIVTGNSLRDKVRSLKTPLTEKVAQMEQTSSDDSEAQKLLVGSLGRAVYDGNVETGSFMSGTIAGEINQVRPAKEIIESMFQ</sequence>
<dbReference type="PANTHER" id="PTHR32332">
    <property type="entry name" value="2-NITROPROPANE DIOXYGENASE"/>
    <property type="match status" value="1"/>
</dbReference>